<keyword evidence="7" id="KW-0539">Nucleus</keyword>
<gene>
    <name evidence="12" type="ORF">PEVE_00010505</name>
</gene>
<evidence type="ECO:0000256" key="4">
    <source>
        <dbReference type="ARBA" id="ARBA00022490"/>
    </source>
</evidence>
<evidence type="ECO:0000313" key="12">
    <source>
        <dbReference type="EMBL" id="CAH3176113.1"/>
    </source>
</evidence>
<evidence type="ECO:0000256" key="8">
    <source>
        <dbReference type="ARBA" id="ARBA00032174"/>
    </source>
</evidence>
<keyword evidence="13" id="KW-1185">Reference proteome</keyword>
<evidence type="ECO:0000256" key="6">
    <source>
        <dbReference type="ARBA" id="ARBA00022843"/>
    </source>
</evidence>
<accession>A0ABN8RBC9</accession>
<dbReference type="Proteomes" id="UP001159427">
    <property type="component" value="Unassembled WGS sequence"/>
</dbReference>
<comment type="caution">
    <text evidence="12">The sequence shown here is derived from an EMBL/GenBank/DDBJ whole genome shotgun (WGS) entry which is preliminary data.</text>
</comment>
<dbReference type="EMBL" id="CALNXI010001741">
    <property type="protein sequence ID" value="CAH3176113.1"/>
    <property type="molecule type" value="Genomic_DNA"/>
</dbReference>
<dbReference type="PANTHER" id="PTHR31638">
    <property type="entry name" value="DAZ-ASSOCIATED PROTEIN 2"/>
    <property type="match status" value="1"/>
</dbReference>
<feature type="region of interest" description="Disordered" evidence="11">
    <location>
        <begin position="43"/>
        <end position="73"/>
    </location>
</feature>
<evidence type="ECO:0000256" key="2">
    <source>
        <dbReference type="ARBA" id="ARBA00004324"/>
    </source>
</evidence>
<dbReference type="PANTHER" id="PTHR31638:SF3">
    <property type="entry name" value="DAZ-ASSOCIATED PROTEIN 2"/>
    <property type="match status" value="1"/>
</dbReference>
<dbReference type="Pfam" id="PF11029">
    <property type="entry name" value="DAZAP2"/>
    <property type="match status" value="1"/>
</dbReference>
<evidence type="ECO:0000256" key="3">
    <source>
        <dbReference type="ARBA" id="ARBA00014066"/>
    </source>
</evidence>
<name>A0ABN8RBC9_9CNID</name>
<keyword evidence="4" id="KW-0963">Cytoplasm</keyword>
<evidence type="ECO:0000256" key="11">
    <source>
        <dbReference type="SAM" id="MobiDB-lite"/>
    </source>
</evidence>
<evidence type="ECO:0000256" key="10">
    <source>
        <dbReference type="ARBA" id="ARBA00045449"/>
    </source>
</evidence>
<evidence type="ECO:0000256" key="1">
    <source>
        <dbReference type="ARBA" id="ARBA00004210"/>
    </source>
</evidence>
<sequence length="169" mass="17581">SGFYPKQGAQYPTQQPAYPAQLQQAQFSGGYALPPQQSAGGYLPYGAQGPYGVPPPPYSEPAQGPANSGYNVLPQQVARPYPSMAPTGYPTQQYPVGQYPMQGAVPVVQGSFDPGARFNAGATVNVPPPPPGYAPNAAQIAASQGQSVNVQQRQAGWFSGGTGGGYTFW</sequence>
<organism evidence="12 13">
    <name type="scientific">Porites evermanni</name>
    <dbReference type="NCBI Taxonomy" id="104178"/>
    <lineage>
        <taxon>Eukaryota</taxon>
        <taxon>Metazoa</taxon>
        <taxon>Cnidaria</taxon>
        <taxon>Anthozoa</taxon>
        <taxon>Hexacorallia</taxon>
        <taxon>Scleractinia</taxon>
        <taxon>Fungiina</taxon>
        <taxon>Poritidae</taxon>
        <taxon>Porites</taxon>
    </lineage>
</organism>
<evidence type="ECO:0000313" key="13">
    <source>
        <dbReference type="Proteomes" id="UP001159427"/>
    </source>
</evidence>
<comment type="function">
    <text evidence="10">In unstressed cells, promotes SIAH1-mediated polyubiquitination and degradation of the serine/threonine-protein kinase HIPK2, probably by acting as a loading factor that potentiates complex formation between HIPK2 and ubiquitin ligase SIAH1. In response to DNA damage, localizes to the nucleus following phosphorylation by HIPK2 and modulates the expression of a subset of TP53/p53 target genes by binding to TP53 at target gene promoters. This limits the expression of a number of cell death-mediating TP53 target genes, reducing DNA damage-induced cell death. Enhances the binding of transcription factor TCF7L2/TCF4, a Wnt signaling pathway effector, to the promoters of target genes. Plays a role in stress granule formation.</text>
</comment>
<comment type="subcellular location">
    <subcellularLocation>
        <location evidence="1">Cytoplasm</location>
        <location evidence="1">Stress granule</location>
    </subcellularLocation>
    <subcellularLocation>
        <location evidence="2">Nucleus speckle</location>
    </subcellularLocation>
</comment>
<feature type="non-terminal residue" evidence="12">
    <location>
        <position position="1"/>
    </location>
</feature>
<keyword evidence="6" id="KW-0832">Ubl conjugation</keyword>
<evidence type="ECO:0000256" key="7">
    <source>
        <dbReference type="ARBA" id="ARBA00023242"/>
    </source>
</evidence>
<reference evidence="12 13" key="1">
    <citation type="submission" date="2022-05" db="EMBL/GenBank/DDBJ databases">
        <authorList>
            <consortium name="Genoscope - CEA"/>
            <person name="William W."/>
        </authorList>
    </citation>
    <scope>NUCLEOTIDE SEQUENCE [LARGE SCALE GENOMIC DNA]</scope>
</reference>
<evidence type="ECO:0000256" key="9">
    <source>
        <dbReference type="ARBA" id="ARBA00034352"/>
    </source>
</evidence>
<protein>
    <recommendedName>
        <fullName evidence="3">DAZ-associated protein 2</fullName>
    </recommendedName>
    <alternativeName>
        <fullName evidence="8">Deleted in azoospermia-associated protein 2</fullName>
    </alternativeName>
    <alternativeName>
        <fullName evidence="9">Proline-rich transcript in brain protein</fullName>
    </alternativeName>
</protein>
<dbReference type="InterPro" id="IPR022730">
    <property type="entry name" value="DAZ_assoc-2"/>
</dbReference>
<evidence type="ECO:0000256" key="5">
    <source>
        <dbReference type="ARBA" id="ARBA00022553"/>
    </source>
</evidence>
<keyword evidence="5" id="KW-0597">Phosphoprotein</keyword>
<proteinExistence type="predicted"/>